<evidence type="ECO:0000313" key="2">
    <source>
        <dbReference type="EMBL" id="VDN41807.1"/>
    </source>
</evidence>
<dbReference type="WBParaSite" id="GPUH_0002370801-mRNA-1">
    <property type="protein sequence ID" value="GPUH_0002370801-mRNA-1"/>
    <property type="gene ID" value="GPUH_0002370801"/>
</dbReference>
<proteinExistence type="predicted"/>
<gene>
    <name evidence="2" type="ORF">GPUH_LOCUS23678</name>
</gene>
<reference evidence="4" key="1">
    <citation type="submission" date="2016-06" db="UniProtKB">
        <authorList>
            <consortium name="WormBaseParasite"/>
        </authorList>
    </citation>
    <scope>IDENTIFICATION</scope>
</reference>
<dbReference type="EMBL" id="UYRT01098580">
    <property type="protein sequence ID" value="VDN41807.1"/>
    <property type="molecule type" value="Genomic_DNA"/>
</dbReference>
<sequence>MRTNRSSGMRELRQPQLLERVLRRHEVLLSALLEQGRRQDHNLAHLGRRQQQGRSLLHKEQRRMVLLR</sequence>
<keyword evidence="3" id="KW-1185">Reference proteome</keyword>
<reference evidence="2 3" key="2">
    <citation type="submission" date="2018-11" db="EMBL/GenBank/DDBJ databases">
        <authorList>
            <consortium name="Pathogen Informatics"/>
        </authorList>
    </citation>
    <scope>NUCLEOTIDE SEQUENCE [LARGE SCALE GENOMIC DNA]</scope>
</reference>
<feature type="region of interest" description="Disordered" evidence="1">
    <location>
        <begin position="39"/>
        <end position="60"/>
    </location>
</feature>
<accession>A0A183ERT7</accession>
<evidence type="ECO:0000256" key="1">
    <source>
        <dbReference type="SAM" id="MobiDB-lite"/>
    </source>
</evidence>
<evidence type="ECO:0000313" key="3">
    <source>
        <dbReference type="Proteomes" id="UP000271098"/>
    </source>
</evidence>
<dbReference type="AlphaFoldDB" id="A0A183ERT7"/>
<evidence type="ECO:0000313" key="4">
    <source>
        <dbReference type="WBParaSite" id="GPUH_0002370801-mRNA-1"/>
    </source>
</evidence>
<name>A0A183ERT7_9BILA</name>
<organism evidence="4">
    <name type="scientific">Gongylonema pulchrum</name>
    <dbReference type="NCBI Taxonomy" id="637853"/>
    <lineage>
        <taxon>Eukaryota</taxon>
        <taxon>Metazoa</taxon>
        <taxon>Ecdysozoa</taxon>
        <taxon>Nematoda</taxon>
        <taxon>Chromadorea</taxon>
        <taxon>Rhabditida</taxon>
        <taxon>Spirurina</taxon>
        <taxon>Spiruromorpha</taxon>
        <taxon>Spiruroidea</taxon>
        <taxon>Gongylonematidae</taxon>
        <taxon>Gongylonema</taxon>
    </lineage>
</organism>
<protein>
    <submittedName>
        <fullName evidence="2 4">Uncharacterized protein</fullName>
    </submittedName>
</protein>
<dbReference type="Proteomes" id="UP000271098">
    <property type="component" value="Unassembled WGS sequence"/>
</dbReference>